<dbReference type="EMBL" id="FQWS01000001">
    <property type="protein sequence ID" value="SHG83393.1"/>
    <property type="molecule type" value="Genomic_DNA"/>
</dbReference>
<dbReference type="GO" id="GO:0098797">
    <property type="term" value="C:plasma membrane protein complex"/>
    <property type="evidence" value="ECO:0007669"/>
    <property type="project" value="TreeGrafter"/>
</dbReference>
<evidence type="ECO:0000256" key="1">
    <source>
        <dbReference type="ARBA" id="ARBA00004651"/>
    </source>
</evidence>
<evidence type="ECO:0000256" key="7">
    <source>
        <dbReference type="SAM" id="Phobius"/>
    </source>
</evidence>
<keyword evidence="4 7" id="KW-0812">Transmembrane</keyword>
<name>A0A1M5N324_9FLAO</name>
<dbReference type="Pfam" id="PF02687">
    <property type="entry name" value="FtsX"/>
    <property type="match status" value="1"/>
</dbReference>
<evidence type="ECO:0000256" key="4">
    <source>
        <dbReference type="ARBA" id="ARBA00022692"/>
    </source>
</evidence>
<keyword evidence="6 7" id="KW-0472">Membrane</keyword>
<comment type="similarity">
    <text evidence="2">Belongs to the ABC-4 integral membrane protein family. LolC/E subfamily.</text>
</comment>
<evidence type="ECO:0000259" key="9">
    <source>
        <dbReference type="Pfam" id="PF12704"/>
    </source>
</evidence>
<dbReference type="OrthoDB" id="1522724at2"/>
<feature type="transmembrane region" description="Helical" evidence="7">
    <location>
        <begin position="320"/>
        <end position="351"/>
    </location>
</feature>
<evidence type="ECO:0000256" key="6">
    <source>
        <dbReference type="ARBA" id="ARBA00023136"/>
    </source>
</evidence>
<dbReference type="STRING" id="1089305.SAMN05444148_1059"/>
<dbReference type="InterPro" id="IPR025857">
    <property type="entry name" value="MacB_PCD"/>
</dbReference>
<dbReference type="InterPro" id="IPR051447">
    <property type="entry name" value="Lipoprotein-release_system"/>
</dbReference>
<evidence type="ECO:0000256" key="2">
    <source>
        <dbReference type="ARBA" id="ARBA00005236"/>
    </source>
</evidence>
<feature type="transmembrane region" description="Helical" evidence="7">
    <location>
        <begin position="273"/>
        <end position="299"/>
    </location>
</feature>
<dbReference type="PANTHER" id="PTHR30489">
    <property type="entry name" value="LIPOPROTEIN-RELEASING SYSTEM TRANSMEMBRANE PROTEIN LOLE"/>
    <property type="match status" value="1"/>
</dbReference>
<accession>A0A1M5N324</accession>
<evidence type="ECO:0000256" key="3">
    <source>
        <dbReference type="ARBA" id="ARBA00022475"/>
    </source>
</evidence>
<dbReference type="InterPro" id="IPR003838">
    <property type="entry name" value="ABC3_permease_C"/>
</dbReference>
<dbReference type="RefSeq" id="WP_073083941.1">
    <property type="nucleotide sequence ID" value="NZ_FQWS01000001.1"/>
</dbReference>
<evidence type="ECO:0000313" key="11">
    <source>
        <dbReference type="Proteomes" id="UP000184522"/>
    </source>
</evidence>
<comment type="subcellular location">
    <subcellularLocation>
        <location evidence="1">Cell membrane</location>
        <topology evidence="1">Multi-pass membrane protein</topology>
    </subcellularLocation>
</comment>
<keyword evidence="3" id="KW-1003">Cell membrane</keyword>
<feature type="transmembrane region" description="Helical" evidence="7">
    <location>
        <begin position="371"/>
        <end position="389"/>
    </location>
</feature>
<organism evidence="10 11">
    <name type="scientific">Winogradskyella jejuensis</name>
    <dbReference type="NCBI Taxonomy" id="1089305"/>
    <lineage>
        <taxon>Bacteria</taxon>
        <taxon>Pseudomonadati</taxon>
        <taxon>Bacteroidota</taxon>
        <taxon>Flavobacteriia</taxon>
        <taxon>Flavobacteriales</taxon>
        <taxon>Flavobacteriaceae</taxon>
        <taxon>Winogradskyella</taxon>
    </lineage>
</organism>
<feature type="transmembrane region" description="Helical" evidence="7">
    <location>
        <begin position="21"/>
        <end position="49"/>
    </location>
</feature>
<keyword evidence="10" id="KW-0449">Lipoprotein</keyword>
<reference evidence="11" key="1">
    <citation type="submission" date="2016-11" db="EMBL/GenBank/DDBJ databases">
        <authorList>
            <person name="Varghese N."/>
            <person name="Submissions S."/>
        </authorList>
    </citation>
    <scope>NUCLEOTIDE SEQUENCE [LARGE SCALE GENOMIC DNA]</scope>
    <source>
        <strain evidence="11">DSM 25330</strain>
    </source>
</reference>
<dbReference type="AlphaFoldDB" id="A0A1M5N324"/>
<sequence>MNTSFYIAKRYLFSRSSNNAINIMSFIASGGVIVASAALLIVLSVFAGLKEYSLDFSNFTDPDLKILPLEGKSFLLSEKEQNTLNSIEGIETTSQIIEERIVIKSENKNLLATLKGVDENYQTVTQIDSMVSQGKWFKPGIYDVVSGWGISNNLSFGVFNFMKPLTIYVPKPGKGQGSSLRSYFNSEVVTNVGLFNINENLDNEYVFSDIELARSLVNYEDHQFSAIEMKLKPEANEAEVKEQIEKLFPNTFIIKNREQLNDALFKMLNTENLAVYLIFTLVIIIALFNVIGAIIMMILDRKKSLNTLFNLGAEPKMIKYIFFLQGTLMTVLSGVIGIGIGLLIIFSQLQLEWIMLTSDFPYPVSLKLENIVIVVITIFGLGIIASKLASQRITKDLIKTVA</sequence>
<feature type="domain" description="ABC3 transporter permease C-terminal" evidence="8">
    <location>
        <begin position="277"/>
        <end position="395"/>
    </location>
</feature>
<evidence type="ECO:0000256" key="5">
    <source>
        <dbReference type="ARBA" id="ARBA00022989"/>
    </source>
</evidence>
<dbReference type="Pfam" id="PF12704">
    <property type="entry name" value="MacB_PCD"/>
    <property type="match status" value="1"/>
</dbReference>
<keyword evidence="5 7" id="KW-1133">Transmembrane helix</keyword>
<protein>
    <submittedName>
        <fullName evidence="10">Lipoprotein-releasing system permease protein</fullName>
    </submittedName>
</protein>
<keyword evidence="11" id="KW-1185">Reference proteome</keyword>
<gene>
    <name evidence="10" type="ORF">SAMN05444148_1059</name>
</gene>
<evidence type="ECO:0000313" key="10">
    <source>
        <dbReference type="EMBL" id="SHG83393.1"/>
    </source>
</evidence>
<proteinExistence type="inferred from homology"/>
<evidence type="ECO:0000259" key="8">
    <source>
        <dbReference type="Pfam" id="PF02687"/>
    </source>
</evidence>
<feature type="domain" description="MacB-like periplasmic core" evidence="9">
    <location>
        <begin position="25"/>
        <end position="247"/>
    </location>
</feature>
<dbReference type="PANTHER" id="PTHR30489:SF0">
    <property type="entry name" value="LIPOPROTEIN-RELEASING SYSTEM TRANSMEMBRANE PROTEIN LOLE"/>
    <property type="match status" value="1"/>
</dbReference>
<dbReference type="GO" id="GO:0044874">
    <property type="term" value="P:lipoprotein localization to outer membrane"/>
    <property type="evidence" value="ECO:0007669"/>
    <property type="project" value="TreeGrafter"/>
</dbReference>
<dbReference type="Proteomes" id="UP000184522">
    <property type="component" value="Unassembled WGS sequence"/>
</dbReference>